<accession>A0ABS4XAR6</accession>
<dbReference type="Proteomes" id="UP001296993">
    <property type="component" value="Unassembled WGS sequence"/>
</dbReference>
<evidence type="ECO:0000313" key="2">
    <source>
        <dbReference type="Proteomes" id="UP001296993"/>
    </source>
</evidence>
<organism evidence="1 2">
    <name type="scientific">Paeniglutamicibacter kerguelensis</name>
    <dbReference type="NCBI Taxonomy" id="254788"/>
    <lineage>
        <taxon>Bacteria</taxon>
        <taxon>Bacillati</taxon>
        <taxon>Actinomycetota</taxon>
        <taxon>Actinomycetes</taxon>
        <taxon>Micrococcales</taxon>
        <taxon>Micrococcaceae</taxon>
        <taxon>Paeniglutamicibacter</taxon>
    </lineage>
</organism>
<dbReference type="EMBL" id="JAGIOF010000001">
    <property type="protein sequence ID" value="MBP2385552.1"/>
    <property type="molecule type" value="Genomic_DNA"/>
</dbReference>
<evidence type="ECO:0000313" key="1">
    <source>
        <dbReference type="EMBL" id="MBP2385552.1"/>
    </source>
</evidence>
<reference evidence="1 2" key="1">
    <citation type="submission" date="2021-03" db="EMBL/GenBank/DDBJ databases">
        <title>Sequencing the genomes of 1000 actinobacteria strains.</title>
        <authorList>
            <person name="Klenk H.-P."/>
        </authorList>
    </citation>
    <scope>NUCLEOTIDE SEQUENCE [LARGE SCALE GENOMIC DNA]</scope>
    <source>
        <strain evidence="1 2">DSM 15797</strain>
    </source>
</reference>
<protein>
    <submittedName>
        <fullName evidence="1">Uncharacterized protein</fullName>
    </submittedName>
</protein>
<dbReference type="RefSeq" id="WP_209996402.1">
    <property type="nucleotide sequence ID" value="NZ_BAAAJY010000007.1"/>
</dbReference>
<comment type="caution">
    <text evidence="1">The sequence shown here is derived from an EMBL/GenBank/DDBJ whole genome shotgun (WGS) entry which is preliminary data.</text>
</comment>
<gene>
    <name evidence="1" type="ORF">JOF47_001063</name>
</gene>
<sequence length="158" mass="17070">MERPQVDSTDDADDTLKRLLHEAFDGQIPNYGSYNLVAASGTSGSSGLKVIGYRREPAELIICPLNPKTMTASDRAVSVNNTNVSHVALISDGSYEVGTSTGRVYRFNIPAHPTLDIPANEGSASQRGRIDQGEDAADFAEFMDIFMDVLERVASDTD</sequence>
<name>A0ABS4XAR6_9MICC</name>
<keyword evidence="2" id="KW-1185">Reference proteome</keyword>
<proteinExistence type="predicted"/>